<name>A0AA96WMA1_9CYAN</name>
<dbReference type="RefSeq" id="WP_316436368.1">
    <property type="nucleotide sequence ID" value="NZ_CP053587.1"/>
</dbReference>
<gene>
    <name evidence="1" type="ORF">HJG54_34090</name>
</gene>
<organism evidence="1">
    <name type="scientific">Leptolyngbya sp. NK1-12</name>
    <dbReference type="NCBI Taxonomy" id="2547451"/>
    <lineage>
        <taxon>Bacteria</taxon>
        <taxon>Bacillati</taxon>
        <taxon>Cyanobacteriota</taxon>
        <taxon>Cyanophyceae</taxon>
        <taxon>Leptolyngbyales</taxon>
        <taxon>Leptolyngbyaceae</taxon>
        <taxon>Leptolyngbya group</taxon>
        <taxon>Leptolyngbya</taxon>
    </lineage>
</organism>
<dbReference type="EMBL" id="CP053587">
    <property type="protein sequence ID" value="WNZ27859.1"/>
    <property type="molecule type" value="Genomic_DNA"/>
</dbReference>
<protein>
    <submittedName>
        <fullName evidence="1">Uncharacterized protein</fullName>
    </submittedName>
</protein>
<sequence length="137" mass="16297">MALTEMTFDDLMRLEQFRNERLRSFFAESLLHCVFRRDGHKVLLICCPEAWIVDKLLTDLEELCDYAWLILGSEAIALYFAQEEICRIGHNRVHYEVHSKIHNRVHKASIGIRHNILRRSWPLQKDCNRSSFRLKSL</sequence>
<accession>A0AA96WMA1</accession>
<evidence type="ECO:0000313" key="1">
    <source>
        <dbReference type="EMBL" id="WNZ27859.1"/>
    </source>
</evidence>
<dbReference type="AlphaFoldDB" id="A0AA96WMA1"/>
<reference evidence="1" key="1">
    <citation type="submission" date="2020-05" db="EMBL/GenBank/DDBJ databases">
        <authorList>
            <person name="Zhu T."/>
            <person name="Keshari N."/>
            <person name="Lu X."/>
        </authorList>
    </citation>
    <scope>NUCLEOTIDE SEQUENCE</scope>
    <source>
        <strain evidence="1">NK1-12</strain>
    </source>
</reference>
<proteinExistence type="predicted"/>